<dbReference type="KEGG" id="nsh:GXM_03657"/>
<dbReference type="AlphaFoldDB" id="A0A5P8W0F7"/>
<dbReference type="EMBL" id="CP045226">
    <property type="protein sequence ID" value="QFS46177.1"/>
    <property type="molecule type" value="Genomic_DNA"/>
</dbReference>
<name>A0A5P8W0F7_9NOSO</name>
<proteinExistence type="predicted"/>
<organism evidence="1 2">
    <name type="scientific">Nostoc sphaeroides CCNUC1</name>
    <dbReference type="NCBI Taxonomy" id="2653204"/>
    <lineage>
        <taxon>Bacteria</taxon>
        <taxon>Bacillati</taxon>
        <taxon>Cyanobacteriota</taxon>
        <taxon>Cyanophyceae</taxon>
        <taxon>Nostocales</taxon>
        <taxon>Nostocaceae</taxon>
        <taxon>Nostoc</taxon>
    </lineage>
</organism>
<evidence type="ECO:0000313" key="1">
    <source>
        <dbReference type="EMBL" id="QFS46177.1"/>
    </source>
</evidence>
<accession>A0A5P8W0F7</accession>
<sequence length="38" mass="4203">MGNFPPTPHSLLPAPFQCQITVKPQTFVFQESLGFLAI</sequence>
<protein>
    <submittedName>
        <fullName evidence="1">Uncharacterized protein</fullName>
    </submittedName>
</protein>
<dbReference type="Proteomes" id="UP000326678">
    <property type="component" value="Chromosome Gxm1"/>
</dbReference>
<keyword evidence="2" id="KW-1185">Reference proteome</keyword>
<gene>
    <name evidence="1" type="ORF">GXM_03657</name>
</gene>
<reference evidence="1 2" key="1">
    <citation type="submission" date="2019-10" db="EMBL/GenBank/DDBJ databases">
        <title>Genomic and transcriptomic insights into the perfect genentic adaptation of a filamentous nitrogen-fixing cyanobacterium to rice fields.</title>
        <authorList>
            <person name="Chen Z."/>
        </authorList>
    </citation>
    <scope>NUCLEOTIDE SEQUENCE [LARGE SCALE GENOMIC DNA]</scope>
    <source>
        <strain evidence="1">CCNUC1</strain>
    </source>
</reference>
<evidence type="ECO:0000313" key="2">
    <source>
        <dbReference type="Proteomes" id="UP000326678"/>
    </source>
</evidence>